<accession>A0A1U7CRL3</accession>
<dbReference type="Pfam" id="PF22599">
    <property type="entry name" value="SecDF_P1_head"/>
    <property type="match status" value="1"/>
</dbReference>
<dbReference type="SUPFAM" id="SSF82866">
    <property type="entry name" value="Multidrug efflux transporter AcrB transmembrane domain"/>
    <property type="match status" value="2"/>
</dbReference>
<keyword evidence="5 9" id="KW-0653">Protein transport</keyword>
<keyword evidence="4 9" id="KW-0812">Transmembrane</keyword>
<evidence type="ECO:0000256" key="9">
    <source>
        <dbReference type="HAMAP-Rule" id="MF_01463"/>
    </source>
</evidence>
<dbReference type="Gene3D" id="3.30.1360.200">
    <property type="match status" value="1"/>
</dbReference>
<dbReference type="GO" id="GO:0043952">
    <property type="term" value="P:protein transport by the Sec complex"/>
    <property type="evidence" value="ECO:0007669"/>
    <property type="project" value="UniProtKB-UniRule"/>
</dbReference>
<feature type="transmembrane region" description="Helical" evidence="9">
    <location>
        <begin position="392"/>
        <end position="411"/>
    </location>
</feature>
<dbReference type="KEGG" id="pbor:BSF38_03102"/>
<dbReference type="InterPro" id="IPR055344">
    <property type="entry name" value="SecD_SecF_C_bact"/>
</dbReference>
<evidence type="ECO:0000256" key="7">
    <source>
        <dbReference type="ARBA" id="ARBA00023010"/>
    </source>
</evidence>
<dbReference type="GO" id="GO:0006605">
    <property type="term" value="P:protein targeting"/>
    <property type="evidence" value="ECO:0007669"/>
    <property type="project" value="UniProtKB-UniRule"/>
</dbReference>
<dbReference type="Gene3D" id="3.30.70.3220">
    <property type="match status" value="1"/>
</dbReference>
<feature type="transmembrane region" description="Helical" evidence="9">
    <location>
        <begin position="889"/>
        <end position="908"/>
    </location>
</feature>
<dbReference type="InterPro" id="IPR022645">
    <property type="entry name" value="SecD/SecF_bac"/>
</dbReference>
<feature type="transmembrane region" description="Helical" evidence="9">
    <location>
        <begin position="484"/>
        <end position="509"/>
    </location>
</feature>
<keyword evidence="14" id="KW-1185">Reference proteome</keyword>
<dbReference type="NCBIfam" id="TIGR00966">
    <property type="entry name" value="transloc_SecF"/>
    <property type="match status" value="1"/>
</dbReference>
<keyword evidence="2 9" id="KW-0813">Transport</keyword>
<comment type="subcellular location">
    <subcellularLocation>
        <location evidence="1 9">Cell membrane</location>
        <topology evidence="1 9">Multi-pass membrane protein</topology>
    </subcellularLocation>
</comment>
<dbReference type="Pfam" id="PF02355">
    <property type="entry name" value="SecD_SecF_C"/>
    <property type="match status" value="2"/>
</dbReference>
<dbReference type="InterPro" id="IPR022646">
    <property type="entry name" value="SecD/SecF_CS"/>
</dbReference>
<dbReference type="OrthoDB" id="9805019at2"/>
<keyword evidence="7 9" id="KW-0811">Translocation</keyword>
<feature type="transmembrane region" description="Helical" evidence="9">
    <location>
        <begin position="961"/>
        <end position="981"/>
    </location>
</feature>
<comment type="caution">
    <text evidence="9">Lacks conserved residue(s) required for the propagation of feature annotation.</text>
</comment>
<dbReference type="RefSeq" id="WP_083712967.1">
    <property type="nucleotide sequence ID" value="NZ_CP019082.1"/>
</dbReference>
<dbReference type="EMBL" id="CP019082">
    <property type="protein sequence ID" value="APW61584.1"/>
    <property type="molecule type" value="Genomic_DNA"/>
</dbReference>
<keyword evidence="6 9" id="KW-1133">Transmembrane helix</keyword>
<proteinExistence type="inferred from homology"/>
<dbReference type="PANTHER" id="PTHR30081:SF1">
    <property type="entry name" value="PROTEIN TRANSLOCASE SUBUNIT SECD"/>
    <property type="match status" value="1"/>
</dbReference>
<name>A0A1U7CRL3_9BACT</name>
<reference evidence="14" key="1">
    <citation type="submission" date="2016-12" db="EMBL/GenBank/DDBJ databases">
        <title>Comparative genomics of four Isosphaeraceae planctomycetes: a common pool of plasmids and glycoside hydrolase genes.</title>
        <authorList>
            <person name="Ivanova A."/>
        </authorList>
    </citation>
    <scope>NUCLEOTIDE SEQUENCE [LARGE SCALE GENOMIC DNA]</scope>
    <source>
        <strain evidence="14">PX4</strain>
    </source>
</reference>
<dbReference type="Pfam" id="PF07549">
    <property type="entry name" value="Sec_GG"/>
    <property type="match status" value="2"/>
</dbReference>
<comment type="subunit">
    <text evidence="10">Forms a complex with SecD. Part of the essential Sec protein translocation apparatus which comprises SecA, SecYEG and auxiliary proteins SecDF. Other proteins may also be involved.</text>
</comment>
<evidence type="ECO:0000313" key="13">
    <source>
        <dbReference type="EMBL" id="APW61584.1"/>
    </source>
</evidence>
<feature type="transmembrane region" description="Helical" evidence="9">
    <location>
        <begin position="515"/>
        <end position="539"/>
    </location>
</feature>
<dbReference type="STRING" id="1387353.BSF38_03102"/>
<sequence>MKKLVNWKTLLIVGSTLAGLIAMYPPDKKLKLGIDLSGGTILVYEVMPESQSSNFDMDELIAALKQRADPQGVKETPIRKIGSNRLEIILPKASPEEVEEVKKMLTDVGSLEFRILANRKHDAEAISRAMGPGGLAKPPTRYKWARLGEISTGVDPTFTAESLSDPSQTWKRDLYAGTEVFLTGKDADGVEKTIDVPIVRNTPDTLFLARPHDLKSITSYRVEFNPSGIRGGDPANPRITDPIIREEKVGGNRTEIYILCAVDRQNVTGAYLSRTYQTPDERLQPAVGFQFNRQGARRFGQLTREHLPEEGDAFKYQLAILLDNLVMSAPSINSEIRDSGIIEGGGQGFKAKEVQHLVNILQAGSLPASLNPVPLQEENVGPTLGEDSITKGWQAIWVSMLVVPIFMIFYYRFAGVVAVVALVVNMILLVGSMAFMQATFSLPGLAGLALTIGMAVDANVLVFERMREEKERGAGLAQQIRNGFNRAWVTIFDSHVTNLLAAIVLYAVGTQEVKGFALTMIIGMLWNLYTAVFMSRVIFETAYARGWLKELHFLKMWDKTSIDFVGPRYYCMAVSLVVILLGLGAFFARGKSMYNIDFTGGTLVTIRLNEADPTVQNKTESQRVEFVRERAGILPDVTVESLRIGQSAKAARFNIRTTDQDMVQVKNKIIESFGSTLAKIEMTVGDEKAIPGAPAADAAKAATPSLVNRFAGGRQYDLNFNTTSFNSTQPPAQVVSAEFAKILQAGGIVNPNSRFEIVAGLAPKAGAGTNLILKTDLEPDAAKAQLATLKDSLANNRDLLFERVNNFGSTVAGETRTLALIATVASWIIIIVYLWWRFHSFTYGLAAVLAVVHDVLITLGALAVSYWLALVPGLNSLLMIDQFKIDLPIVAAFLTLIGFSVNDTIVIFDRIREIKGKTPHLTSKLVNDAINQTLSRTILTSLTAWLVVVVLYVLGGEGLHGFAFALVVGFLSGTYSTIYIATPILIDWMGSDEPPVKPGEVKKAVTSR</sequence>
<dbReference type="GO" id="GO:0065002">
    <property type="term" value="P:intracellular protein transmembrane transport"/>
    <property type="evidence" value="ECO:0007669"/>
    <property type="project" value="UniProtKB-UniRule"/>
</dbReference>
<evidence type="ECO:0000256" key="3">
    <source>
        <dbReference type="ARBA" id="ARBA00022475"/>
    </source>
</evidence>
<evidence type="ECO:0000259" key="12">
    <source>
        <dbReference type="Pfam" id="PF22599"/>
    </source>
</evidence>
<evidence type="ECO:0000256" key="8">
    <source>
        <dbReference type="ARBA" id="ARBA00023136"/>
    </source>
</evidence>
<evidence type="ECO:0000256" key="4">
    <source>
        <dbReference type="ARBA" id="ARBA00022692"/>
    </source>
</evidence>
<dbReference type="InterPro" id="IPR022813">
    <property type="entry name" value="SecD/SecF_arch_bac"/>
</dbReference>
<dbReference type="FunFam" id="1.20.1640.10:FF:000004">
    <property type="entry name" value="Protein translocase subunit SecD"/>
    <property type="match status" value="1"/>
</dbReference>
<feature type="transmembrane region" description="Helical" evidence="9">
    <location>
        <begin position="818"/>
        <end position="836"/>
    </location>
</feature>
<comment type="similarity">
    <text evidence="9">Belongs to the SecD/SecF family. SecD subfamily.</text>
</comment>
<evidence type="ECO:0000256" key="10">
    <source>
        <dbReference type="HAMAP-Rule" id="MF_01464"/>
    </source>
</evidence>
<dbReference type="GO" id="GO:0005886">
    <property type="term" value="C:plasma membrane"/>
    <property type="evidence" value="ECO:0007669"/>
    <property type="project" value="UniProtKB-SubCell"/>
</dbReference>
<dbReference type="PRINTS" id="PR01755">
    <property type="entry name" value="SECFTRNLCASE"/>
</dbReference>
<feature type="transmembrane region" description="Helical" evidence="9">
    <location>
        <begin position="569"/>
        <end position="588"/>
    </location>
</feature>
<dbReference type="AlphaFoldDB" id="A0A1U7CRL3"/>
<comment type="subunit">
    <text evidence="9">Forms a complex with SecF. Part of the essential Sec protein translocation apparatus which comprises SecA, SecYEG and auxiliary proteins SecDF. Other proteins may also be involved.</text>
</comment>
<evidence type="ECO:0000313" key="14">
    <source>
        <dbReference type="Proteomes" id="UP000186309"/>
    </source>
</evidence>
<feature type="transmembrane region" description="Helical" evidence="9">
    <location>
        <begin position="416"/>
        <end position="436"/>
    </location>
</feature>
<evidence type="ECO:0000256" key="5">
    <source>
        <dbReference type="ARBA" id="ARBA00022927"/>
    </source>
</evidence>
<comment type="similarity">
    <text evidence="10">Belongs to the SecD/SecF family. SecF subfamily.</text>
</comment>
<dbReference type="Gene3D" id="1.20.1640.10">
    <property type="entry name" value="Multidrug efflux transporter AcrB transmembrane domain"/>
    <property type="match status" value="2"/>
</dbReference>
<comment type="function">
    <text evidence="9">Part of the Sec protein translocase complex. Interacts with the SecYEG preprotein conducting channel. SecDF uses the proton motive force (PMF) to complete protein translocation after the ATP-dependent function of SecA.</text>
</comment>
<dbReference type="NCBIfam" id="TIGR00916">
    <property type="entry name" value="2A0604s01"/>
    <property type="match status" value="1"/>
</dbReference>
<feature type="transmembrane region" description="Helical" evidence="9">
    <location>
        <begin position="937"/>
        <end position="955"/>
    </location>
</feature>
<dbReference type="InterPro" id="IPR005665">
    <property type="entry name" value="SecF_bac"/>
</dbReference>
<protein>
    <recommendedName>
        <fullName evidence="9 10">Multifunctional fusion protein</fullName>
    </recommendedName>
    <domain>
        <recommendedName>
            <fullName evidence="9">Protein translocase subunit SecD</fullName>
        </recommendedName>
    </domain>
    <domain>
        <recommendedName>
            <fullName evidence="10">Protein-export membrane protein SecF</fullName>
        </recommendedName>
    </domain>
</protein>
<dbReference type="InterPro" id="IPR048634">
    <property type="entry name" value="SecD_SecF_C"/>
</dbReference>
<gene>
    <name evidence="9" type="primary">secD</name>
    <name evidence="10" type="synonym">secF</name>
    <name evidence="13" type="ORF">BSF38_03102</name>
</gene>
<dbReference type="GO" id="GO:0015450">
    <property type="term" value="F:protein-transporting ATPase activity"/>
    <property type="evidence" value="ECO:0007669"/>
    <property type="project" value="InterPro"/>
</dbReference>
<feature type="transmembrane region" description="Helical" evidence="9">
    <location>
        <begin position="843"/>
        <end position="869"/>
    </location>
</feature>
<dbReference type="NCBIfam" id="TIGR01129">
    <property type="entry name" value="secD"/>
    <property type="match status" value="1"/>
</dbReference>
<evidence type="ECO:0000256" key="1">
    <source>
        <dbReference type="ARBA" id="ARBA00004651"/>
    </source>
</evidence>
<keyword evidence="3 9" id="KW-1003">Cell membrane</keyword>
<dbReference type="HAMAP" id="MF_01463_B">
    <property type="entry name" value="SecD_B"/>
    <property type="match status" value="1"/>
</dbReference>
<evidence type="ECO:0000256" key="6">
    <source>
        <dbReference type="ARBA" id="ARBA00022989"/>
    </source>
</evidence>
<dbReference type="PANTHER" id="PTHR30081">
    <property type="entry name" value="PROTEIN-EXPORT MEMBRANE PROTEIN SEC"/>
    <property type="match status" value="1"/>
</dbReference>
<organism evidence="13 14">
    <name type="scientific">Paludisphaera borealis</name>
    <dbReference type="NCBI Taxonomy" id="1387353"/>
    <lineage>
        <taxon>Bacteria</taxon>
        <taxon>Pseudomonadati</taxon>
        <taxon>Planctomycetota</taxon>
        <taxon>Planctomycetia</taxon>
        <taxon>Isosphaerales</taxon>
        <taxon>Isosphaeraceae</taxon>
        <taxon>Paludisphaera</taxon>
    </lineage>
</organism>
<feature type="domain" description="Protein export membrane protein SecD/SecF C-terminal" evidence="11">
    <location>
        <begin position="376"/>
        <end position="540"/>
    </location>
</feature>
<keyword evidence="8 9" id="KW-0472">Membrane</keyword>
<dbReference type="InterPro" id="IPR054384">
    <property type="entry name" value="SecDF_P1_head"/>
</dbReference>
<dbReference type="InterPro" id="IPR005791">
    <property type="entry name" value="SecD"/>
</dbReference>
<evidence type="ECO:0000256" key="2">
    <source>
        <dbReference type="ARBA" id="ARBA00022448"/>
    </source>
</evidence>
<feature type="transmembrane region" description="Helical" evidence="9">
    <location>
        <begin position="442"/>
        <end position="463"/>
    </location>
</feature>
<dbReference type="Proteomes" id="UP000186309">
    <property type="component" value="Chromosome"/>
</dbReference>
<dbReference type="HAMAP" id="MF_01464_B">
    <property type="entry name" value="SecF_B"/>
    <property type="match status" value="1"/>
</dbReference>
<evidence type="ECO:0000259" key="11">
    <source>
        <dbReference type="Pfam" id="PF02355"/>
    </source>
</evidence>
<feature type="domain" description="Protein export membrane protein SecD/SecF C-terminal" evidence="11">
    <location>
        <begin position="798"/>
        <end position="988"/>
    </location>
</feature>
<feature type="domain" description="SecDF P1 head subdomain" evidence="12">
    <location>
        <begin position="263"/>
        <end position="368"/>
    </location>
</feature>